<reference evidence="2" key="1">
    <citation type="journal article" date="2024" name="Proc. Natl. Acad. Sci. U.S.A.">
        <title>Extraordinary preservation of gene collinearity over three hundred million years revealed in homosporous lycophytes.</title>
        <authorList>
            <person name="Li C."/>
            <person name="Wickell D."/>
            <person name="Kuo L.Y."/>
            <person name="Chen X."/>
            <person name="Nie B."/>
            <person name="Liao X."/>
            <person name="Peng D."/>
            <person name="Ji J."/>
            <person name="Jenkins J."/>
            <person name="Williams M."/>
            <person name="Shu S."/>
            <person name="Plott C."/>
            <person name="Barry K."/>
            <person name="Rajasekar S."/>
            <person name="Grimwood J."/>
            <person name="Han X."/>
            <person name="Sun S."/>
            <person name="Hou Z."/>
            <person name="He W."/>
            <person name="Dai G."/>
            <person name="Sun C."/>
            <person name="Schmutz J."/>
            <person name="Leebens-Mack J.H."/>
            <person name="Li F.W."/>
            <person name="Wang L."/>
        </authorList>
    </citation>
    <scope>NUCLEOTIDE SEQUENCE [LARGE SCALE GENOMIC DNA]</scope>
    <source>
        <strain evidence="2">cv. PW_Plant_1</strain>
    </source>
</reference>
<accession>A0ACC2DD61</accession>
<sequence length="875" mass="98716">MEETYAFSATMETLAMADERSQCVCHGKDSRASRGQAWNPNQFWMQNLSSPLKRWSITFQSNSQKSPPHLNCRSEIVKDVPVISNWLNLATNQSSIEAEQRLDRGNHKKQHGPGRSPDQLWKKFFSDPSQWLDHRFDKTNVRYPDFKHKKSQEGLWLDKKSTPYWVEAQLAALAPGTVQRSVFSWNKMIAQYVKEGQDKEALYLFQQMQKEGMIPDRFTFIRVIKACTNLVSLEKGRRIHLQAVESDYESDLFVGNCLIDMYGKCGSIGDALAVFKNMPIRDVVSWNAMIMGYVKCGQAETAFKLFWQMQREQAEPDNITFTSILNACGRMTSLAVGRHVHALVNQSVSTTGIAVGNSLIDMYCKCNSIEDAFNVFNCMEERTTVSWSTMLVGYAKCGQGEKALDLFRQMQFEQVKPDRMTFVAVLHACASVAALEIGLHVHKQVEQFGYESDVIVANSLIDMYSKCGRSVDARQVFDHMRTRNAVSWNAMINGYVKCGMAEMALKLFQQMEEERVDPDTVTFVGVLNACASVMALEEGRHVHGQVILRGFDSDVVLKNCLLNMYGKCGSIEDAHKLFNGMSIWDVVSWSAMLIGYVKCEQDEKAFALFQQMQRESVELDNVILGTVLNACSSLAAVEEGMQIHLQILRIGYKSDTFLENCLVDMYSKCGSIESALRIFNSMVKRDIVSWNAMITGCVKCGEEHKAIELFHQMLKEQLEPDNVTYISVLNACASMAMLEEGRNVHAHLVRSECKQDILVENSLVDMYSKCGSIEDACQVFDDMVMRDVVSWTTMLGGYAMHGLGNESLRLFEQLCRADPELDSATFVCLLSSCSHAGLVDEGQYYFESMNPLYGIPATGDHYMCMLDLLGRAGLR</sequence>
<evidence type="ECO:0000313" key="1">
    <source>
        <dbReference type="EMBL" id="KAJ7552176.1"/>
    </source>
</evidence>
<proteinExistence type="predicted"/>
<dbReference type="EMBL" id="CM055097">
    <property type="protein sequence ID" value="KAJ7552176.1"/>
    <property type="molecule type" value="Genomic_DNA"/>
</dbReference>
<evidence type="ECO:0000313" key="2">
    <source>
        <dbReference type="Proteomes" id="UP001162992"/>
    </source>
</evidence>
<gene>
    <name evidence="1" type="ORF">O6H91_06G045400</name>
</gene>
<keyword evidence="2" id="KW-1185">Reference proteome</keyword>
<dbReference type="Proteomes" id="UP001162992">
    <property type="component" value="Chromosome 6"/>
</dbReference>
<name>A0ACC2DD61_DIPCM</name>
<comment type="caution">
    <text evidence="1">The sequence shown here is derived from an EMBL/GenBank/DDBJ whole genome shotgun (WGS) entry which is preliminary data.</text>
</comment>
<protein>
    <submittedName>
        <fullName evidence="1">Uncharacterized protein</fullName>
    </submittedName>
</protein>
<organism evidence="1 2">
    <name type="scientific">Diphasiastrum complanatum</name>
    <name type="common">Issler's clubmoss</name>
    <name type="synonym">Lycopodium complanatum</name>
    <dbReference type="NCBI Taxonomy" id="34168"/>
    <lineage>
        <taxon>Eukaryota</taxon>
        <taxon>Viridiplantae</taxon>
        <taxon>Streptophyta</taxon>
        <taxon>Embryophyta</taxon>
        <taxon>Tracheophyta</taxon>
        <taxon>Lycopodiopsida</taxon>
        <taxon>Lycopodiales</taxon>
        <taxon>Lycopodiaceae</taxon>
        <taxon>Lycopodioideae</taxon>
        <taxon>Diphasiastrum</taxon>
    </lineage>
</organism>